<dbReference type="PANTHER" id="PTHR19446">
    <property type="entry name" value="REVERSE TRANSCRIPTASES"/>
    <property type="match status" value="1"/>
</dbReference>
<organism evidence="2 3">
    <name type="scientific">Circinella minor</name>
    <dbReference type="NCBI Taxonomy" id="1195481"/>
    <lineage>
        <taxon>Eukaryota</taxon>
        <taxon>Fungi</taxon>
        <taxon>Fungi incertae sedis</taxon>
        <taxon>Mucoromycota</taxon>
        <taxon>Mucoromycotina</taxon>
        <taxon>Mucoromycetes</taxon>
        <taxon>Mucorales</taxon>
        <taxon>Lichtheimiaceae</taxon>
        <taxon>Circinella</taxon>
    </lineage>
</organism>
<reference evidence="2 3" key="1">
    <citation type="submission" date="2020-12" db="EMBL/GenBank/DDBJ databases">
        <title>Metabolic potential, ecology and presence of endohyphal bacteria is reflected in genomic diversity of Mucoromycotina.</title>
        <authorList>
            <person name="Muszewska A."/>
            <person name="Okrasinska A."/>
            <person name="Steczkiewicz K."/>
            <person name="Drgas O."/>
            <person name="Orlowska M."/>
            <person name="Perlinska-Lenart U."/>
            <person name="Aleksandrzak-Piekarczyk T."/>
            <person name="Szatraj K."/>
            <person name="Zielenkiewicz U."/>
            <person name="Pilsyk S."/>
            <person name="Malc E."/>
            <person name="Mieczkowski P."/>
            <person name="Kruszewska J.S."/>
            <person name="Biernat P."/>
            <person name="Pawlowska J."/>
        </authorList>
    </citation>
    <scope>NUCLEOTIDE SEQUENCE [LARGE SCALE GENOMIC DNA]</scope>
    <source>
        <strain evidence="2 3">CBS 142.35</strain>
    </source>
</reference>
<name>A0A8H7V254_9FUNG</name>
<dbReference type="OrthoDB" id="417908at2759"/>
<dbReference type="InterPro" id="IPR000477">
    <property type="entry name" value="RT_dom"/>
</dbReference>
<keyword evidence="3" id="KW-1185">Reference proteome</keyword>
<dbReference type="EMBL" id="JAEPRB010001426">
    <property type="protein sequence ID" value="KAG2204410.1"/>
    <property type="molecule type" value="Genomic_DNA"/>
</dbReference>
<dbReference type="Proteomes" id="UP000646827">
    <property type="component" value="Unassembled WGS sequence"/>
</dbReference>
<protein>
    <recommendedName>
        <fullName evidence="1">Reverse transcriptase domain-containing protein</fullName>
    </recommendedName>
</protein>
<evidence type="ECO:0000259" key="1">
    <source>
        <dbReference type="PROSITE" id="PS50878"/>
    </source>
</evidence>
<evidence type="ECO:0000313" key="3">
    <source>
        <dbReference type="Proteomes" id="UP000646827"/>
    </source>
</evidence>
<comment type="caution">
    <text evidence="2">The sequence shown here is derived from an EMBL/GenBank/DDBJ whole genome shotgun (WGS) entry which is preliminary data.</text>
</comment>
<feature type="domain" description="Reverse transcriptase" evidence="1">
    <location>
        <begin position="26"/>
        <end position="323"/>
    </location>
</feature>
<dbReference type="PROSITE" id="PS50878">
    <property type="entry name" value="RT_POL"/>
    <property type="match status" value="1"/>
</dbReference>
<dbReference type="AlphaFoldDB" id="A0A8H7V254"/>
<sequence>MDHLRAEMLGPITEYLANPLTDLFILCWKWSKTPDSWRLAQVVPIYKKGDANDPANYRPISLLSVLRKILEICLQDELHSASPDIDISQGGFRTQRSALDQALCLHELCLRHRLDHNNNSPTLAALDIRSAYDTVDRAIIWRALEPTASPPLLGLLQSLFDNVSIQVLLSGTTSRSFWPATGVLQGSILSPHLYSIYINSLPQFLRSPSSSSILSNLSDSDSDFQDTPILSSRQRPHRLVCGKWINALLYADDVVLIGDRSNIQQLLNRAEEHSYQLGYRWNPSKCNVLQQPTSQSTNPLPPLYLYNQPLPTASTFVYLGIPFNASGMINNQQLLQRNIASALTGMRTLRTIGCNPHGFPRHLAVKIYKQFIRPRFEYGLAIVPFLKKEIQQLEKGQDQCLRYIFGGHAKSSTIVFRHMANLPTMDERIHTLGVKYLSRAFYLPEDALLTELRPILRDTRHRWKQLQKYNEIWKLLPLPPEDASPRDLKSTIRTYRTTNLHKLQQGPNAGVLIKACRSKLGVDPIFFLPMTSRERSRLL</sequence>
<dbReference type="CDD" id="cd01650">
    <property type="entry name" value="RT_nLTR_like"/>
    <property type="match status" value="1"/>
</dbReference>
<accession>A0A8H7V254</accession>
<gene>
    <name evidence="2" type="ORF">INT45_012697</name>
</gene>
<evidence type="ECO:0000313" key="2">
    <source>
        <dbReference type="EMBL" id="KAG2204410.1"/>
    </source>
</evidence>
<feature type="non-terminal residue" evidence="2">
    <location>
        <position position="539"/>
    </location>
</feature>
<proteinExistence type="predicted"/>
<dbReference type="Pfam" id="PF00078">
    <property type="entry name" value="RVT_1"/>
    <property type="match status" value="1"/>
</dbReference>